<dbReference type="EMBL" id="CP097463">
    <property type="protein sequence ID" value="WAX57639.1"/>
    <property type="molecule type" value="Genomic_DNA"/>
</dbReference>
<dbReference type="PRINTS" id="PR01438">
    <property type="entry name" value="UNVRSLSTRESS"/>
</dbReference>
<sequence>MSSSTDPGSSAGRIVVGVDGSEQSEQALRWATRMSLATGAQIDAVIAWHVPVGYGGAYLPESWSPKDDARATLTRTVDAVFAAGRPTGMRLLVRQGPATQALLDAGRGAEMLIVGSRGRGGFAGLLLGSVSAACAQHAGCPVLIVR</sequence>
<organism evidence="3 4">
    <name type="scientific">Jatrophihabitans cynanchi</name>
    <dbReference type="NCBI Taxonomy" id="2944128"/>
    <lineage>
        <taxon>Bacteria</taxon>
        <taxon>Bacillati</taxon>
        <taxon>Actinomycetota</taxon>
        <taxon>Actinomycetes</taxon>
        <taxon>Jatrophihabitantales</taxon>
        <taxon>Jatrophihabitantaceae</taxon>
        <taxon>Jatrophihabitans</taxon>
    </lineage>
</organism>
<comment type="similarity">
    <text evidence="1">Belongs to the universal stress protein A family.</text>
</comment>
<dbReference type="RefSeq" id="WP_269444185.1">
    <property type="nucleotide sequence ID" value="NZ_CP097463.1"/>
</dbReference>
<dbReference type="InterPro" id="IPR006015">
    <property type="entry name" value="Universal_stress_UspA"/>
</dbReference>
<evidence type="ECO:0000256" key="1">
    <source>
        <dbReference type="ARBA" id="ARBA00008791"/>
    </source>
</evidence>
<dbReference type="Proteomes" id="UP001164693">
    <property type="component" value="Chromosome"/>
</dbReference>
<dbReference type="Gene3D" id="3.40.50.620">
    <property type="entry name" value="HUPs"/>
    <property type="match status" value="1"/>
</dbReference>
<dbReference type="InterPro" id="IPR006016">
    <property type="entry name" value="UspA"/>
</dbReference>
<dbReference type="PANTHER" id="PTHR46553">
    <property type="entry name" value="ADENINE NUCLEOTIDE ALPHA HYDROLASES-LIKE SUPERFAMILY PROTEIN"/>
    <property type="match status" value="1"/>
</dbReference>
<evidence type="ECO:0000259" key="2">
    <source>
        <dbReference type="Pfam" id="PF00582"/>
    </source>
</evidence>
<evidence type="ECO:0000313" key="4">
    <source>
        <dbReference type="Proteomes" id="UP001164693"/>
    </source>
</evidence>
<feature type="domain" description="UspA" evidence="2">
    <location>
        <begin position="13"/>
        <end position="146"/>
    </location>
</feature>
<dbReference type="InterPro" id="IPR014729">
    <property type="entry name" value="Rossmann-like_a/b/a_fold"/>
</dbReference>
<keyword evidence="4" id="KW-1185">Reference proteome</keyword>
<gene>
    <name evidence="3" type="ORF">M6B22_02455</name>
</gene>
<reference evidence="3" key="1">
    <citation type="submission" date="2022-05" db="EMBL/GenBank/DDBJ databases">
        <title>Jatrophihabitans sp. SB3-54 whole genome sequence.</title>
        <authorList>
            <person name="Suh M.K."/>
            <person name="Eom M.K."/>
            <person name="Kim J.S."/>
            <person name="Kim H.S."/>
            <person name="Do H.E."/>
            <person name="Shin Y.K."/>
            <person name="Lee J.-S."/>
        </authorList>
    </citation>
    <scope>NUCLEOTIDE SEQUENCE</scope>
    <source>
        <strain evidence="3">SB3-54</strain>
    </source>
</reference>
<dbReference type="SUPFAM" id="SSF52402">
    <property type="entry name" value="Adenine nucleotide alpha hydrolases-like"/>
    <property type="match status" value="1"/>
</dbReference>
<protein>
    <submittedName>
        <fullName evidence="3">Universal stress protein</fullName>
    </submittedName>
</protein>
<name>A0ABY7JYK2_9ACTN</name>
<evidence type="ECO:0000313" key="3">
    <source>
        <dbReference type="EMBL" id="WAX57639.1"/>
    </source>
</evidence>
<dbReference type="PANTHER" id="PTHR46553:SF3">
    <property type="entry name" value="ADENINE NUCLEOTIDE ALPHA HYDROLASES-LIKE SUPERFAMILY PROTEIN"/>
    <property type="match status" value="1"/>
</dbReference>
<dbReference type="Pfam" id="PF00582">
    <property type="entry name" value="Usp"/>
    <property type="match status" value="1"/>
</dbReference>
<proteinExistence type="inferred from homology"/>
<dbReference type="CDD" id="cd23659">
    <property type="entry name" value="USP_At3g01520-like"/>
    <property type="match status" value="1"/>
</dbReference>
<accession>A0ABY7JYK2</accession>